<evidence type="ECO:0000313" key="3">
    <source>
        <dbReference type="Proteomes" id="UP000269221"/>
    </source>
</evidence>
<dbReference type="PANTHER" id="PTHR35001:SF3">
    <property type="entry name" value="RIBOSOME-BINDING PROTEIN 1"/>
    <property type="match status" value="1"/>
</dbReference>
<dbReference type="Proteomes" id="UP000269221">
    <property type="component" value="Unassembled WGS sequence"/>
</dbReference>
<accession>A0A3M0JLW2</accession>
<sequence length="215" mass="24671">MNRSVEIGTGSRAQLLRMQRQNANLRVPGTSLRLHKCCHERAVPSSFHRALGGGRVPHPSQHLKAFCNARLISQSCEDREPREPGFGIAHSRLCLVILTCAWPLHRGMATQCWAGTTAAAARGGERRGEERGGEGRRGEERRGEERRGEERRGEERRGEERRGRERGGEERRGEERRGEERRGEERRGEERRGEERRGEERRGTELCSWELCEEE</sequence>
<feature type="compositionally biased region" description="Basic and acidic residues" evidence="1">
    <location>
        <begin position="123"/>
        <end position="204"/>
    </location>
</feature>
<evidence type="ECO:0000256" key="1">
    <source>
        <dbReference type="SAM" id="MobiDB-lite"/>
    </source>
</evidence>
<name>A0A3M0JLW2_HIRRU</name>
<proteinExistence type="predicted"/>
<keyword evidence="3" id="KW-1185">Reference proteome</keyword>
<comment type="caution">
    <text evidence="2">The sequence shown here is derived from an EMBL/GenBank/DDBJ whole genome shotgun (WGS) entry which is preliminary data.</text>
</comment>
<dbReference type="EMBL" id="QRBI01000184">
    <property type="protein sequence ID" value="RMB95826.1"/>
    <property type="molecule type" value="Genomic_DNA"/>
</dbReference>
<protein>
    <submittedName>
        <fullName evidence="2">Uncharacterized protein</fullName>
    </submittedName>
</protein>
<dbReference type="PANTHER" id="PTHR35001">
    <property type="entry name" value="COLLAGEN IV NC1 DOMAIN-CONTAINING PROTEIN"/>
    <property type="match status" value="1"/>
</dbReference>
<reference evidence="2 3" key="1">
    <citation type="submission" date="2018-07" db="EMBL/GenBank/DDBJ databases">
        <title>A high quality draft genome assembly of the barn swallow (H. rustica rustica).</title>
        <authorList>
            <person name="Formenti G."/>
            <person name="Chiara M."/>
            <person name="Poveda L."/>
            <person name="Francoijs K.-J."/>
            <person name="Bonisoli-Alquati A."/>
            <person name="Canova L."/>
            <person name="Gianfranceschi L."/>
            <person name="Horner D.S."/>
            <person name="Saino N."/>
        </authorList>
    </citation>
    <scope>NUCLEOTIDE SEQUENCE [LARGE SCALE GENOMIC DNA]</scope>
    <source>
        <strain evidence="2">Chelidonia</strain>
        <tissue evidence="2">Blood</tissue>
    </source>
</reference>
<feature type="region of interest" description="Disordered" evidence="1">
    <location>
        <begin position="119"/>
        <end position="215"/>
    </location>
</feature>
<gene>
    <name evidence="2" type="ORF">DUI87_27940</name>
</gene>
<dbReference type="AlphaFoldDB" id="A0A3M0JLW2"/>
<evidence type="ECO:0000313" key="2">
    <source>
        <dbReference type="EMBL" id="RMB95826.1"/>
    </source>
</evidence>
<organism evidence="2 3">
    <name type="scientific">Hirundo rustica rustica</name>
    <dbReference type="NCBI Taxonomy" id="333673"/>
    <lineage>
        <taxon>Eukaryota</taxon>
        <taxon>Metazoa</taxon>
        <taxon>Chordata</taxon>
        <taxon>Craniata</taxon>
        <taxon>Vertebrata</taxon>
        <taxon>Euteleostomi</taxon>
        <taxon>Archelosauria</taxon>
        <taxon>Archosauria</taxon>
        <taxon>Dinosauria</taxon>
        <taxon>Saurischia</taxon>
        <taxon>Theropoda</taxon>
        <taxon>Coelurosauria</taxon>
        <taxon>Aves</taxon>
        <taxon>Neognathae</taxon>
        <taxon>Neoaves</taxon>
        <taxon>Telluraves</taxon>
        <taxon>Australaves</taxon>
        <taxon>Passeriformes</taxon>
        <taxon>Sylvioidea</taxon>
        <taxon>Hirundinidae</taxon>
        <taxon>Hirundo</taxon>
    </lineage>
</organism>